<dbReference type="EMBL" id="SGXM01000004">
    <property type="protein sequence ID" value="RZT36834.1"/>
    <property type="molecule type" value="Genomic_DNA"/>
</dbReference>
<keyword evidence="3" id="KW-1185">Reference proteome</keyword>
<dbReference type="Proteomes" id="UP000291078">
    <property type="component" value="Unassembled WGS sequence"/>
</dbReference>
<keyword evidence="1" id="KW-1133">Transmembrane helix</keyword>
<protein>
    <submittedName>
        <fullName evidence="2">Uncharacterized protein</fullName>
    </submittedName>
</protein>
<organism evidence="2 3">
    <name type="scientific">Cupriavidus agavae</name>
    <dbReference type="NCBI Taxonomy" id="1001822"/>
    <lineage>
        <taxon>Bacteria</taxon>
        <taxon>Pseudomonadati</taxon>
        <taxon>Pseudomonadota</taxon>
        <taxon>Betaproteobacteria</taxon>
        <taxon>Burkholderiales</taxon>
        <taxon>Burkholderiaceae</taxon>
        <taxon>Cupriavidus</taxon>
    </lineage>
</organism>
<comment type="caution">
    <text evidence="2">The sequence shown here is derived from an EMBL/GenBank/DDBJ whole genome shotgun (WGS) entry which is preliminary data.</text>
</comment>
<dbReference type="Pfam" id="PF19625">
    <property type="entry name" value="DUF6130"/>
    <property type="match status" value="1"/>
</dbReference>
<evidence type="ECO:0000313" key="3">
    <source>
        <dbReference type="Proteomes" id="UP000291078"/>
    </source>
</evidence>
<dbReference type="AlphaFoldDB" id="A0A4Q7RTB7"/>
<feature type="transmembrane region" description="Helical" evidence="1">
    <location>
        <begin position="54"/>
        <end position="73"/>
    </location>
</feature>
<evidence type="ECO:0000313" key="2">
    <source>
        <dbReference type="EMBL" id="RZT36834.1"/>
    </source>
</evidence>
<keyword evidence="1" id="KW-0472">Membrane</keyword>
<gene>
    <name evidence="2" type="ORF">EV147_3498</name>
</gene>
<proteinExistence type="predicted"/>
<sequence>MYLSCESGPIKTYRYVCRSQADTCLYKNPARLLLLQGIIGARWSIHILESDMRALAPLLAVIVLAAAPIGAIAQTAVDAFRPPAVLPLADESAPRIVGYPALPEPLARGVVIVQFRTENFRVIPVFGKAAAQVSPRVGHLHVTVDDGPATWAHTSEDPIIVVGLPPGPHRVRLELADPTHKILATETVSVTVPDTRSPNATAAPPAHRH</sequence>
<keyword evidence="1" id="KW-0812">Transmembrane</keyword>
<accession>A0A4Q7RTB7</accession>
<evidence type="ECO:0000256" key="1">
    <source>
        <dbReference type="SAM" id="Phobius"/>
    </source>
</evidence>
<dbReference type="InterPro" id="IPR046133">
    <property type="entry name" value="DUF6130"/>
</dbReference>
<name>A0A4Q7RTB7_9BURK</name>
<reference evidence="2 3" key="1">
    <citation type="journal article" date="2015" name="Stand. Genomic Sci.">
        <title>Genomic Encyclopedia of Bacterial and Archaeal Type Strains, Phase III: the genomes of soil and plant-associated and newly described type strains.</title>
        <authorList>
            <person name="Whitman W.B."/>
            <person name="Woyke T."/>
            <person name="Klenk H.P."/>
            <person name="Zhou Y."/>
            <person name="Lilburn T.G."/>
            <person name="Beck B.J."/>
            <person name="De Vos P."/>
            <person name="Vandamme P."/>
            <person name="Eisen J.A."/>
            <person name="Garrity G."/>
            <person name="Hugenholtz P."/>
            <person name="Kyrpides N.C."/>
        </authorList>
    </citation>
    <scope>NUCLEOTIDE SEQUENCE [LARGE SCALE GENOMIC DNA]</scope>
    <source>
        <strain evidence="2 3">ASC-9842</strain>
    </source>
</reference>